<dbReference type="RefSeq" id="WP_345681190.1">
    <property type="nucleotide sequence ID" value="NZ_BAABHS010000072.1"/>
</dbReference>
<gene>
    <name evidence="1" type="ORF">GCM10023205_84140</name>
</gene>
<proteinExistence type="predicted"/>
<accession>A0ABP9II59</accession>
<reference evidence="2" key="1">
    <citation type="journal article" date="2019" name="Int. J. Syst. Evol. Microbiol.">
        <title>The Global Catalogue of Microorganisms (GCM) 10K type strain sequencing project: providing services to taxonomists for standard genome sequencing and annotation.</title>
        <authorList>
            <consortium name="The Broad Institute Genomics Platform"/>
            <consortium name="The Broad Institute Genome Sequencing Center for Infectious Disease"/>
            <person name="Wu L."/>
            <person name="Ma J."/>
        </authorList>
    </citation>
    <scope>NUCLEOTIDE SEQUENCE [LARGE SCALE GENOMIC DNA]</scope>
    <source>
        <strain evidence="2">JCM 17986</strain>
    </source>
</reference>
<keyword evidence="2" id="KW-1185">Reference proteome</keyword>
<dbReference type="Proteomes" id="UP001500466">
    <property type="component" value="Unassembled WGS sequence"/>
</dbReference>
<organism evidence="1 2">
    <name type="scientific">Yinghuangia aomiensis</name>
    <dbReference type="NCBI Taxonomy" id="676205"/>
    <lineage>
        <taxon>Bacteria</taxon>
        <taxon>Bacillati</taxon>
        <taxon>Actinomycetota</taxon>
        <taxon>Actinomycetes</taxon>
        <taxon>Kitasatosporales</taxon>
        <taxon>Streptomycetaceae</taxon>
        <taxon>Yinghuangia</taxon>
    </lineage>
</organism>
<sequence>MTGQFVRGRAGRPEIVLDEMHGELLADLCRQVIELVEPKPDDRRPASTDPLARELGLDGLDWSGLDGAEQAPPPAAPEDPVLARLLPDAYRDDDAASAEFRRYTENDLRLRKVDNARTVRADIAAAGPGARVVLDEPHAQAWLGALNDLRLALGTNLGVTEDLDLYAESLDPDDPRLAVLAVYHWLGVLQESLVEALLP</sequence>
<dbReference type="InterPro" id="IPR018561">
    <property type="entry name" value="AosR"/>
</dbReference>
<evidence type="ECO:0000313" key="1">
    <source>
        <dbReference type="EMBL" id="GAA4997741.1"/>
    </source>
</evidence>
<evidence type="ECO:0000313" key="2">
    <source>
        <dbReference type="Proteomes" id="UP001500466"/>
    </source>
</evidence>
<dbReference type="EMBL" id="BAABHS010000072">
    <property type="protein sequence ID" value="GAA4997741.1"/>
    <property type="molecule type" value="Genomic_DNA"/>
</dbReference>
<comment type="caution">
    <text evidence="1">The sequence shown here is derived from an EMBL/GenBank/DDBJ whole genome shotgun (WGS) entry which is preliminary data.</text>
</comment>
<protein>
    <submittedName>
        <fullName evidence="1">DUF2017 domain-containing protein</fullName>
    </submittedName>
</protein>
<name>A0ABP9II59_9ACTN</name>
<dbReference type="Pfam" id="PF09438">
    <property type="entry name" value="DUF2017"/>
    <property type="match status" value="1"/>
</dbReference>